<dbReference type="InterPro" id="IPR029044">
    <property type="entry name" value="Nucleotide-diphossugar_trans"/>
</dbReference>
<dbReference type="RefSeq" id="WP_263051007.1">
    <property type="nucleotide sequence ID" value="NZ_CP106735.1"/>
</dbReference>
<dbReference type="Pfam" id="PF00483">
    <property type="entry name" value="NTP_transferase"/>
    <property type="match status" value="1"/>
</dbReference>
<reference evidence="2" key="1">
    <citation type="submission" date="2022-10" db="EMBL/GenBank/DDBJ databases">
        <title>Comparative genomics and taxonomic characterization of three novel marine species of genus Reichenbachiella exhibiting antioxidant and polysaccharide degradation activities.</title>
        <authorList>
            <person name="Muhammad N."/>
            <person name="Lee Y.-J."/>
            <person name="Ko J."/>
            <person name="Kim S.-G."/>
        </authorList>
    </citation>
    <scope>NUCLEOTIDE SEQUENCE</scope>
    <source>
        <strain evidence="2">Wsw4-B4</strain>
    </source>
</reference>
<organism evidence="2 3">
    <name type="scientific">Reichenbachiella carrageenanivorans</name>
    <dbReference type="NCBI Taxonomy" id="2979869"/>
    <lineage>
        <taxon>Bacteria</taxon>
        <taxon>Pseudomonadati</taxon>
        <taxon>Bacteroidota</taxon>
        <taxon>Cytophagia</taxon>
        <taxon>Cytophagales</taxon>
        <taxon>Reichenbachiellaceae</taxon>
        <taxon>Reichenbachiella</taxon>
    </lineage>
</organism>
<keyword evidence="3" id="KW-1185">Reference proteome</keyword>
<dbReference type="GO" id="GO:0016740">
    <property type="term" value="F:transferase activity"/>
    <property type="evidence" value="ECO:0007669"/>
    <property type="project" value="UniProtKB-KW"/>
</dbReference>
<name>A0ABY6D0N5_9BACT</name>
<feature type="domain" description="Nucleotidyl transferase" evidence="1">
    <location>
        <begin position="6"/>
        <end position="264"/>
    </location>
</feature>
<keyword evidence="2" id="KW-0808">Transferase</keyword>
<sequence length="295" mass="32373">MKPTLLILAAGRGSRFGGAKQVAPMGPHGETIMEYSIYDALNNGFNQVVLVINKDVEQDTFELVDKMTTVKNKISYAYQDLYTEMIPADIQAARLKPWGTAHAIMSACDQIDGSFAMINADDYYGKDAFSTMASYLQSHTAPNNYSMIGYDLANTLSANGTVSRGISISDTNGFLASIVETHGIHAQGDKIIADGNQEITEGLASMNFWGFQNNLFSELKTQFKDFLNTAKDLTKDEYQIPTVIDQMIKKGMIEVSVLHSGAKWFGVTYKEDASYAAKAIQGYVASGKYPSPLWV</sequence>
<evidence type="ECO:0000313" key="3">
    <source>
        <dbReference type="Proteomes" id="UP001062165"/>
    </source>
</evidence>
<dbReference type="EMBL" id="CP106735">
    <property type="protein sequence ID" value="UXX79264.1"/>
    <property type="molecule type" value="Genomic_DNA"/>
</dbReference>
<dbReference type="InterPro" id="IPR005835">
    <property type="entry name" value="NTP_transferase_dom"/>
</dbReference>
<gene>
    <name evidence="2" type="ORF">N7E81_18075</name>
</gene>
<evidence type="ECO:0000259" key="1">
    <source>
        <dbReference type="Pfam" id="PF00483"/>
    </source>
</evidence>
<dbReference type="Gene3D" id="3.90.550.10">
    <property type="entry name" value="Spore Coat Polysaccharide Biosynthesis Protein SpsA, Chain A"/>
    <property type="match status" value="1"/>
</dbReference>
<dbReference type="Proteomes" id="UP001062165">
    <property type="component" value="Chromosome"/>
</dbReference>
<proteinExistence type="predicted"/>
<accession>A0ABY6D0N5</accession>
<protein>
    <submittedName>
        <fullName evidence="2">NTP transferase domain-containing protein</fullName>
    </submittedName>
</protein>
<dbReference type="SUPFAM" id="SSF53448">
    <property type="entry name" value="Nucleotide-diphospho-sugar transferases"/>
    <property type="match status" value="1"/>
</dbReference>
<evidence type="ECO:0000313" key="2">
    <source>
        <dbReference type="EMBL" id="UXX79264.1"/>
    </source>
</evidence>